<sequence length="323" mass="34473">MLRTDGGSDCSISTRELWEKVLWKRQDYQDNYTDNTFLQHLVINASIPPRSYWPVALASTAVTQQLSCVIMAAAVPLHLHAGRMTAHGVLAACGLLLALGYGTCALLGSHLLGGSVTRGVRQCLLLVGGVYGLTPLLRSLAATTSTDSIVALAVGGGILHLALCDYGYITNSGVNDRLTGALSLGCAVMAAVLLASRMRSEIEVFAQVLLSLELFLLSPYVRRHVHRHSVTAHLGLTVVMVAVAATLLFSMSPVAAAAYGVAVVAVTFMVPAALVRAHKFKAHISGPWDEAAPHIPRELVRLSPVKPPKPYSVQQQQQQALEQ</sequence>
<dbReference type="GO" id="GO:0000506">
    <property type="term" value="C:glycosylphosphatidylinositol-N-acetylglucosaminyltransferase (GPI-GnT) complex"/>
    <property type="evidence" value="ECO:0007669"/>
    <property type="project" value="TreeGrafter"/>
</dbReference>
<evidence type="ECO:0008006" key="12">
    <source>
        <dbReference type="Google" id="ProtNLM"/>
    </source>
</evidence>
<feature type="transmembrane region" description="Helical" evidence="9">
    <location>
        <begin position="257"/>
        <end position="275"/>
    </location>
</feature>
<gene>
    <name evidence="10" type="ORF">Vretifemale_15842</name>
</gene>
<proteinExistence type="inferred from homology"/>
<keyword evidence="11" id="KW-1185">Reference proteome</keyword>
<evidence type="ECO:0000256" key="9">
    <source>
        <dbReference type="SAM" id="Phobius"/>
    </source>
</evidence>
<comment type="pathway">
    <text evidence="2">Glycolipid biosynthesis; glycosylphosphatidylinositol-anchor biosynthesis.</text>
</comment>
<evidence type="ECO:0000256" key="6">
    <source>
        <dbReference type="ARBA" id="ARBA00022989"/>
    </source>
</evidence>
<organism evidence="10 11">
    <name type="scientific">Volvox reticuliferus</name>
    <dbReference type="NCBI Taxonomy" id="1737510"/>
    <lineage>
        <taxon>Eukaryota</taxon>
        <taxon>Viridiplantae</taxon>
        <taxon>Chlorophyta</taxon>
        <taxon>core chlorophytes</taxon>
        <taxon>Chlorophyceae</taxon>
        <taxon>CS clade</taxon>
        <taxon>Chlamydomonadales</taxon>
        <taxon>Volvocaceae</taxon>
        <taxon>Volvox</taxon>
    </lineage>
</organism>
<dbReference type="InterPro" id="IPR009450">
    <property type="entry name" value="Plno_GlcNAc_GPI2"/>
</dbReference>
<keyword evidence="5 9" id="KW-0812">Transmembrane</keyword>
<feature type="transmembrane region" description="Helical" evidence="9">
    <location>
        <begin position="89"/>
        <end position="112"/>
    </location>
</feature>
<feature type="transmembrane region" description="Helical" evidence="9">
    <location>
        <begin position="149"/>
        <end position="169"/>
    </location>
</feature>
<feature type="compositionally biased region" description="Low complexity" evidence="8">
    <location>
        <begin position="314"/>
        <end position="323"/>
    </location>
</feature>
<dbReference type="PIRSF" id="PIRSF016104">
    <property type="entry name" value="GPI2"/>
    <property type="match status" value="1"/>
</dbReference>
<keyword evidence="7 9" id="KW-0472">Membrane</keyword>
<dbReference type="EMBL" id="BNCP01000041">
    <property type="protein sequence ID" value="GIL87798.1"/>
    <property type="molecule type" value="Genomic_DNA"/>
</dbReference>
<dbReference type="PANTHER" id="PTHR12982">
    <property type="entry name" value="PHOSPHATIDYLINOSITOL GLYCAN, CLASS C"/>
    <property type="match status" value="1"/>
</dbReference>
<evidence type="ECO:0000313" key="10">
    <source>
        <dbReference type="EMBL" id="GIL87798.1"/>
    </source>
</evidence>
<feature type="region of interest" description="Disordered" evidence="8">
    <location>
        <begin position="304"/>
        <end position="323"/>
    </location>
</feature>
<feature type="transmembrane region" description="Helical" evidence="9">
    <location>
        <begin position="124"/>
        <end position="143"/>
    </location>
</feature>
<evidence type="ECO:0000256" key="5">
    <source>
        <dbReference type="ARBA" id="ARBA00022692"/>
    </source>
</evidence>
<comment type="caution">
    <text evidence="10">The sequence shown here is derived from an EMBL/GenBank/DDBJ whole genome shotgun (WGS) entry which is preliminary data.</text>
</comment>
<dbReference type="AlphaFoldDB" id="A0A8J4FVK1"/>
<name>A0A8J4FVK1_9CHLO</name>
<accession>A0A8J4FVK1</accession>
<evidence type="ECO:0000256" key="1">
    <source>
        <dbReference type="ARBA" id="ARBA00004141"/>
    </source>
</evidence>
<evidence type="ECO:0000256" key="2">
    <source>
        <dbReference type="ARBA" id="ARBA00004687"/>
    </source>
</evidence>
<evidence type="ECO:0000256" key="7">
    <source>
        <dbReference type="ARBA" id="ARBA00023136"/>
    </source>
</evidence>
<keyword evidence="6 9" id="KW-1133">Transmembrane helix</keyword>
<keyword evidence="4" id="KW-0337">GPI-anchor biosynthesis</keyword>
<dbReference type="Proteomes" id="UP000747110">
    <property type="component" value="Unassembled WGS sequence"/>
</dbReference>
<comment type="similarity">
    <text evidence="3">Belongs to the PIGC family.</text>
</comment>
<evidence type="ECO:0000256" key="3">
    <source>
        <dbReference type="ARBA" id="ARBA00008321"/>
    </source>
</evidence>
<protein>
    <recommendedName>
        <fullName evidence="12">Phosphatidylinositol N-acetylglucosaminyltransferase</fullName>
    </recommendedName>
</protein>
<dbReference type="UniPathway" id="UPA00196"/>
<comment type="subcellular location">
    <subcellularLocation>
        <location evidence="1">Membrane</location>
        <topology evidence="1">Multi-pass membrane protein</topology>
    </subcellularLocation>
</comment>
<dbReference type="PANTHER" id="PTHR12982:SF0">
    <property type="entry name" value="PHOSPHATIDYLINOSITOL N-ACETYLGLUCOSAMINYLTRANSFERASE SUBUNIT C"/>
    <property type="match status" value="1"/>
</dbReference>
<reference evidence="10" key="1">
    <citation type="journal article" date="2021" name="Proc. Natl. Acad. Sci. U.S.A.">
        <title>Three genomes in the algal genus Volvox reveal the fate of a haploid sex-determining region after a transition to homothallism.</title>
        <authorList>
            <person name="Yamamoto K."/>
            <person name="Hamaji T."/>
            <person name="Kawai-Toyooka H."/>
            <person name="Matsuzaki R."/>
            <person name="Takahashi F."/>
            <person name="Nishimura Y."/>
            <person name="Kawachi M."/>
            <person name="Noguchi H."/>
            <person name="Minakuchi Y."/>
            <person name="Umen J.G."/>
            <person name="Toyoda A."/>
            <person name="Nozaki H."/>
        </authorList>
    </citation>
    <scope>NUCLEOTIDE SEQUENCE</scope>
    <source>
        <strain evidence="10">NIES-3786</strain>
    </source>
</reference>
<feature type="transmembrane region" description="Helical" evidence="9">
    <location>
        <begin position="181"/>
        <end position="198"/>
    </location>
</feature>
<evidence type="ECO:0000256" key="4">
    <source>
        <dbReference type="ARBA" id="ARBA00022502"/>
    </source>
</evidence>
<evidence type="ECO:0000256" key="8">
    <source>
        <dbReference type="SAM" id="MobiDB-lite"/>
    </source>
</evidence>
<dbReference type="Pfam" id="PF06432">
    <property type="entry name" value="GPI2"/>
    <property type="match status" value="1"/>
</dbReference>
<dbReference type="GO" id="GO:0006506">
    <property type="term" value="P:GPI anchor biosynthetic process"/>
    <property type="evidence" value="ECO:0007669"/>
    <property type="project" value="UniProtKB-UniPathway"/>
</dbReference>
<evidence type="ECO:0000313" key="11">
    <source>
        <dbReference type="Proteomes" id="UP000747110"/>
    </source>
</evidence>
<dbReference type="OrthoDB" id="551454at2759"/>
<feature type="transmembrane region" description="Helical" evidence="9">
    <location>
        <begin position="233"/>
        <end position="251"/>
    </location>
</feature>